<sequence>MTIKQFILIFLLCVIFFSIGFLAGGLALVFPFIEKAFWDAKITDYFSLVFIVCVGGGAAYFISHSIEKNNHDVGVLDSLLGKIESEYELLYSYTKSFIDKKNSQTDSPVQNDLTRINFSFKKISQMLSILEEMKQYPFPSQLRETFSSLKMNITDENFTLVQLTPYPNEQTNKIDNACIQFLMQLHRAKTISFS</sequence>
<evidence type="ECO:0000313" key="2">
    <source>
        <dbReference type="EMBL" id="AHJ12992.1"/>
    </source>
</evidence>
<keyword evidence="1" id="KW-0812">Transmembrane</keyword>
<keyword evidence="1" id="KW-0472">Membrane</keyword>
<dbReference type="RefSeq" id="WP_025344862.1">
    <property type="nucleotide sequence ID" value="NZ_CP007201.1"/>
</dbReference>
<accession>A0AA86ANH8</accession>
<keyword evidence="1" id="KW-1133">Transmembrane helix</keyword>
<organism evidence="2 3">
    <name type="scientific">Sulfurospirillum multivorans (strain DM 12446 / JCM 15788 / NBRC 109480)</name>
    <dbReference type="NCBI Taxonomy" id="1150621"/>
    <lineage>
        <taxon>Bacteria</taxon>
        <taxon>Pseudomonadati</taxon>
        <taxon>Campylobacterota</taxon>
        <taxon>Epsilonproteobacteria</taxon>
        <taxon>Campylobacterales</taxon>
        <taxon>Sulfurospirillaceae</taxon>
        <taxon>Sulfurospirillum</taxon>
    </lineage>
</organism>
<dbReference type="AlphaFoldDB" id="A0AA86ANH8"/>
<reference evidence="2 3" key="1">
    <citation type="journal article" date="2014" name="Environ. Microbiol.">
        <title>Insights into organohalide respiration and the versatile catabolism of Sulfurospirillum multivorans gained from comparative genomics and physiological studies.</title>
        <authorList>
            <person name="Goris T."/>
            <person name="Schubert T."/>
            <person name="Gadkari J."/>
            <person name="Wubet T."/>
            <person name="Tarkka M."/>
            <person name="Buscot F."/>
            <person name="Adrian L."/>
            <person name="Diekert G."/>
        </authorList>
    </citation>
    <scope>NUCLEOTIDE SEQUENCE [LARGE SCALE GENOMIC DNA]</scope>
    <source>
        <strain evidence="3">DM 12446 / JCM 15788 / NBRC 109480</strain>
    </source>
</reference>
<dbReference type="Proteomes" id="UP000019322">
    <property type="component" value="Chromosome"/>
</dbReference>
<dbReference type="KEGG" id="smul:SMUL_1737"/>
<name>A0AA86ANH8_SULMK</name>
<evidence type="ECO:0000256" key="1">
    <source>
        <dbReference type="SAM" id="Phobius"/>
    </source>
</evidence>
<proteinExistence type="predicted"/>
<evidence type="ECO:0000313" key="3">
    <source>
        <dbReference type="Proteomes" id="UP000019322"/>
    </source>
</evidence>
<dbReference type="EMBL" id="CP007201">
    <property type="protein sequence ID" value="AHJ12992.1"/>
    <property type="molecule type" value="Genomic_DNA"/>
</dbReference>
<feature type="transmembrane region" description="Helical" evidence="1">
    <location>
        <begin position="7"/>
        <end position="33"/>
    </location>
</feature>
<protein>
    <submittedName>
        <fullName evidence="2">Uncharacterized protein</fullName>
    </submittedName>
</protein>
<gene>
    <name evidence="2" type="ORF">SMUL_1737</name>
</gene>
<feature type="transmembrane region" description="Helical" evidence="1">
    <location>
        <begin position="45"/>
        <end position="62"/>
    </location>
</feature>